<reference evidence="1" key="1">
    <citation type="journal article" date="2011" name="Genome Biol.">
        <title>The draft genome of the carcinogenic human liver fluke Clonorchis sinensis.</title>
        <authorList>
            <person name="Wang X."/>
            <person name="Chen W."/>
            <person name="Huang Y."/>
            <person name="Sun J."/>
            <person name="Men J."/>
            <person name="Liu H."/>
            <person name="Luo F."/>
            <person name="Guo L."/>
            <person name="Lv X."/>
            <person name="Deng C."/>
            <person name="Zhou C."/>
            <person name="Fan Y."/>
            <person name="Li X."/>
            <person name="Huang L."/>
            <person name="Hu Y."/>
            <person name="Liang C."/>
            <person name="Hu X."/>
            <person name="Xu J."/>
            <person name="Yu X."/>
        </authorList>
    </citation>
    <scope>NUCLEOTIDE SEQUENCE [LARGE SCALE GENOMIC DNA]</scope>
    <source>
        <strain evidence="1">Henan</strain>
    </source>
</reference>
<proteinExistence type="predicted"/>
<dbReference type="EMBL" id="DF142846">
    <property type="protein sequence ID" value="GAA47603.1"/>
    <property type="molecule type" value="Genomic_DNA"/>
</dbReference>
<reference key="2">
    <citation type="submission" date="2011-10" db="EMBL/GenBank/DDBJ databases">
        <title>The genome and transcriptome sequence of Clonorchis sinensis provide insights into the carcinogenic liver fluke.</title>
        <authorList>
            <person name="Wang X."/>
            <person name="Huang Y."/>
            <person name="Chen W."/>
            <person name="Liu H."/>
            <person name="Guo L."/>
            <person name="Chen Y."/>
            <person name="Luo F."/>
            <person name="Zhou W."/>
            <person name="Sun J."/>
            <person name="Mao Q."/>
            <person name="Liang P."/>
            <person name="Zhou C."/>
            <person name="Tian Y."/>
            <person name="Men J."/>
            <person name="Lv X."/>
            <person name="Huang L."/>
            <person name="Zhou J."/>
            <person name="Hu Y."/>
            <person name="Li R."/>
            <person name="Zhang F."/>
            <person name="Lei H."/>
            <person name="Li X."/>
            <person name="Hu X."/>
            <person name="Liang C."/>
            <person name="Xu J."/>
            <person name="Wu Z."/>
            <person name="Yu X."/>
        </authorList>
    </citation>
    <scope>NUCLEOTIDE SEQUENCE</scope>
    <source>
        <strain>Henan</strain>
    </source>
</reference>
<accession>G7Y3R7</accession>
<dbReference type="AlphaFoldDB" id="G7Y3R7"/>
<name>G7Y3R7_CLOSI</name>
<evidence type="ECO:0000313" key="1">
    <source>
        <dbReference type="EMBL" id="GAA47603.1"/>
    </source>
</evidence>
<protein>
    <submittedName>
        <fullName evidence="1">Uncharacterized protein</fullName>
    </submittedName>
</protein>
<gene>
    <name evidence="1" type="ORF">CLF_100571</name>
</gene>
<evidence type="ECO:0000313" key="2">
    <source>
        <dbReference type="Proteomes" id="UP000008909"/>
    </source>
</evidence>
<dbReference type="Proteomes" id="UP000008909">
    <property type="component" value="Unassembled WGS sequence"/>
</dbReference>
<sequence>MHTTDIRLIAYVSKEISSSNKVKPNSREAFYGCSIPDGNHQQCASCKFLEKFKLEKFRLSAEHHIIRPQVTDRYDNDGVSNYSIVVTRPLNYEQFTPCNLVLTGFSEEWSVRRTGLSFFRRNLLIFCALSQPAFQRMVGTPHYQLPRNDGFVASVCKNSFFMLTYDMGTYDTELSKPIQRSILTSLSRVSTIGFSCSTITRTENLNLLELDAERSTEARNNQDVNSVQIQAYQNRIPSKSLFCFSNECNGSADLIQGHHPKPFTLGYDAYYNGELTWFEGTGKQYLAISLNRVENNLDARGCQIRYLGDIYLRTMPNEEQASLFSTKNFRGNCKSNVVDTKTYNYRQTMFYKRNTTYGHVEDAEEP</sequence>
<keyword evidence="2" id="KW-1185">Reference proteome</keyword>
<organism evidence="1 2">
    <name type="scientific">Clonorchis sinensis</name>
    <name type="common">Chinese liver fluke</name>
    <dbReference type="NCBI Taxonomy" id="79923"/>
    <lineage>
        <taxon>Eukaryota</taxon>
        <taxon>Metazoa</taxon>
        <taxon>Spiralia</taxon>
        <taxon>Lophotrochozoa</taxon>
        <taxon>Platyhelminthes</taxon>
        <taxon>Trematoda</taxon>
        <taxon>Digenea</taxon>
        <taxon>Opisthorchiida</taxon>
        <taxon>Opisthorchiata</taxon>
        <taxon>Opisthorchiidae</taxon>
        <taxon>Clonorchis</taxon>
    </lineage>
</organism>